<comment type="caution">
    <text evidence="1">The sequence shown here is derived from an EMBL/GenBank/DDBJ whole genome shotgun (WGS) entry which is preliminary data.</text>
</comment>
<accession>A0A7V5H514</accession>
<gene>
    <name evidence="1" type="ORF">ENL21_08575</name>
</gene>
<dbReference type="EMBL" id="DRTD01000632">
    <property type="protein sequence ID" value="HHE55822.1"/>
    <property type="molecule type" value="Genomic_DNA"/>
</dbReference>
<proteinExistence type="predicted"/>
<evidence type="ECO:0000313" key="1">
    <source>
        <dbReference type="EMBL" id="HHE55822.1"/>
    </source>
</evidence>
<sequence>MRRTIPIKMDPNKAQSLIFFQNLKNNRKQFAVWNLLHNKTLKTSGRGGKGHFVGGGIHNWNRKGRW</sequence>
<protein>
    <submittedName>
        <fullName evidence="1">Uncharacterized protein</fullName>
    </submittedName>
</protein>
<dbReference type="Proteomes" id="UP000886111">
    <property type="component" value="Unassembled WGS sequence"/>
</dbReference>
<reference evidence="1" key="1">
    <citation type="journal article" date="2020" name="mSystems">
        <title>Genome- and Community-Level Interaction Insights into Carbon Utilization and Element Cycling Functions of Hydrothermarchaeota in Hydrothermal Sediment.</title>
        <authorList>
            <person name="Zhou Z."/>
            <person name="Liu Y."/>
            <person name="Xu W."/>
            <person name="Pan J."/>
            <person name="Luo Z.H."/>
            <person name="Li M."/>
        </authorList>
    </citation>
    <scope>NUCLEOTIDE SEQUENCE [LARGE SCALE GENOMIC DNA]</scope>
    <source>
        <strain evidence="1">HyVt-76</strain>
    </source>
</reference>
<organism evidence="1">
    <name type="scientific">Caldithrix abyssi</name>
    <dbReference type="NCBI Taxonomy" id="187145"/>
    <lineage>
        <taxon>Bacteria</taxon>
        <taxon>Pseudomonadati</taxon>
        <taxon>Calditrichota</taxon>
        <taxon>Calditrichia</taxon>
        <taxon>Calditrichales</taxon>
        <taxon>Calditrichaceae</taxon>
        <taxon>Caldithrix</taxon>
    </lineage>
</organism>
<dbReference type="AlphaFoldDB" id="A0A7V5H514"/>
<name>A0A7V5H514_CALAY</name>